<gene>
    <name evidence="7" type="ORF">C1949_09100</name>
</gene>
<dbReference type="InterPro" id="IPR052211">
    <property type="entry name" value="Cpx_auxiliary_protein"/>
</dbReference>
<comment type="caution">
    <text evidence="7">The sequence shown here is derived from an EMBL/GenBank/DDBJ whole genome shotgun (WGS) entry which is preliminary data.</text>
</comment>
<feature type="region of interest" description="Disordered" evidence="5">
    <location>
        <begin position="99"/>
        <end position="121"/>
    </location>
</feature>
<feature type="chain" id="PRO_5015139830" description="LTXXQ motif family protein" evidence="6">
    <location>
        <begin position="23"/>
        <end position="121"/>
    </location>
</feature>
<dbReference type="OrthoDB" id="6996145at2"/>
<evidence type="ECO:0000256" key="4">
    <source>
        <dbReference type="ARBA" id="ARBA00022764"/>
    </source>
</evidence>
<accession>A0A2P4EVA4</accession>
<name>A0A2P4EVA4_9GAMM</name>
<dbReference type="InterPro" id="IPR012899">
    <property type="entry name" value="LTXXQ"/>
</dbReference>
<evidence type="ECO:0000313" key="7">
    <source>
        <dbReference type="EMBL" id="POB03525.1"/>
    </source>
</evidence>
<reference evidence="7 8" key="1">
    <citation type="submission" date="2018-01" db="EMBL/GenBank/DDBJ databases">
        <title>Draft genome of the type strain Pseudomonas oceani DSM 100277 isolated from the deep water in Okinawa trough, northwestern Pacific Ocean.</title>
        <authorList>
            <person name="Gomila M."/>
            <person name="Mulet M."/>
            <person name="Garcia-Valdes E."/>
            <person name="Lalucat J."/>
        </authorList>
    </citation>
    <scope>NUCLEOTIDE SEQUENCE [LARGE SCALE GENOMIC DNA]</scope>
    <source>
        <strain evidence="7 8">DSM 100277</strain>
    </source>
</reference>
<evidence type="ECO:0000256" key="2">
    <source>
        <dbReference type="ARBA" id="ARBA00008441"/>
    </source>
</evidence>
<dbReference type="Proteomes" id="UP000243451">
    <property type="component" value="Unassembled WGS sequence"/>
</dbReference>
<keyword evidence="8" id="KW-1185">Reference proteome</keyword>
<dbReference type="PANTHER" id="PTHR38102:SF1">
    <property type="entry name" value="PERIPLASMIC CHAPERONE SPY"/>
    <property type="match status" value="1"/>
</dbReference>
<dbReference type="GO" id="GO:0051082">
    <property type="term" value="F:unfolded protein binding"/>
    <property type="evidence" value="ECO:0007669"/>
    <property type="project" value="TreeGrafter"/>
</dbReference>
<evidence type="ECO:0000256" key="1">
    <source>
        <dbReference type="ARBA" id="ARBA00004418"/>
    </source>
</evidence>
<organism evidence="7 8">
    <name type="scientific">Halopseudomonas oceani</name>
    <dbReference type="NCBI Taxonomy" id="1708783"/>
    <lineage>
        <taxon>Bacteria</taxon>
        <taxon>Pseudomonadati</taxon>
        <taxon>Pseudomonadota</taxon>
        <taxon>Gammaproteobacteria</taxon>
        <taxon>Pseudomonadales</taxon>
        <taxon>Pseudomonadaceae</taxon>
        <taxon>Halopseudomonas</taxon>
    </lineage>
</organism>
<dbReference type="GO" id="GO:0030288">
    <property type="term" value="C:outer membrane-bounded periplasmic space"/>
    <property type="evidence" value="ECO:0007669"/>
    <property type="project" value="TreeGrafter"/>
</dbReference>
<protein>
    <recommendedName>
        <fullName evidence="9">LTXXQ motif family protein</fullName>
    </recommendedName>
</protein>
<dbReference type="Pfam" id="PF07813">
    <property type="entry name" value="LTXXQ"/>
    <property type="match status" value="1"/>
</dbReference>
<keyword evidence="4" id="KW-0574">Periplasm</keyword>
<evidence type="ECO:0000256" key="5">
    <source>
        <dbReference type="SAM" id="MobiDB-lite"/>
    </source>
</evidence>
<keyword evidence="3 6" id="KW-0732">Signal</keyword>
<dbReference type="AlphaFoldDB" id="A0A2P4EVA4"/>
<proteinExistence type="inferred from homology"/>
<comment type="subcellular location">
    <subcellularLocation>
        <location evidence="1">Periplasm</location>
    </subcellularLocation>
</comment>
<evidence type="ECO:0000256" key="3">
    <source>
        <dbReference type="ARBA" id="ARBA00022729"/>
    </source>
</evidence>
<dbReference type="RefSeq" id="WP_104738168.1">
    <property type="nucleotide sequence ID" value="NZ_BMHR01000006.1"/>
</dbReference>
<feature type="signal peptide" evidence="6">
    <location>
        <begin position="1"/>
        <end position="22"/>
    </location>
</feature>
<sequence length="121" mass="14007">MKKTLLATTLLMTTSLSAGLMAAPTTDGMPAQPRDGSMYQRGFDRMAEELSLTDEQKAQLSQIREQEREKFQTLRAESKARFEAVLTAEQRQRMEELRAQRREFMQERRDGRPPRGEPCNR</sequence>
<dbReference type="PANTHER" id="PTHR38102">
    <property type="entry name" value="PERIPLASMIC CHAPERONE SPY"/>
    <property type="match status" value="1"/>
</dbReference>
<evidence type="ECO:0008006" key="9">
    <source>
        <dbReference type="Google" id="ProtNLM"/>
    </source>
</evidence>
<dbReference type="Gene3D" id="1.20.120.1490">
    <property type="match status" value="1"/>
</dbReference>
<evidence type="ECO:0000256" key="6">
    <source>
        <dbReference type="SAM" id="SignalP"/>
    </source>
</evidence>
<evidence type="ECO:0000313" key="8">
    <source>
        <dbReference type="Proteomes" id="UP000243451"/>
    </source>
</evidence>
<comment type="similarity">
    <text evidence="2">Belongs to the CpxP/Spy family.</text>
</comment>
<dbReference type="EMBL" id="PPSK01000007">
    <property type="protein sequence ID" value="POB03525.1"/>
    <property type="molecule type" value="Genomic_DNA"/>
</dbReference>